<proteinExistence type="predicted"/>
<dbReference type="AlphaFoldDB" id="A0A1T1APB6"/>
<sequence>MWANLMRWVRIRGLTEGKMQKGRVEGLPNDVRDAAQRPQDYGFAGNPVDGQGLKLEIGGHTVIIRMDRVAERPHLAAYEVAVWHKEGHMVRLKAGRIVQVDCDQFVVNASAGVVFNTPAVTASGAMAAATSLKVGGKEVLGHNHGSVQRGSDSTANF</sequence>
<gene>
    <name evidence="2" type="ORF">RF819_03290</name>
</gene>
<evidence type="ECO:0000259" key="1">
    <source>
        <dbReference type="Pfam" id="PF06890"/>
    </source>
</evidence>
<dbReference type="Pfam" id="PF06890">
    <property type="entry name" value="Phage_Mu_Gp45"/>
    <property type="match status" value="1"/>
</dbReference>
<comment type="caution">
    <text evidence="2">The sequence shown here is derived from an EMBL/GenBank/DDBJ whole genome shotgun (WGS) entry which is preliminary data.</text>
</comment>
<dbReference type="EMBL" id="MTJN01000002">
    <property type="protein sequence ID" value="OOV05865.1"/>
    <property type="molecule type" value="Genomic_DNA"/>
</dbReference>
<reference evidence="2 3" key="1">
    <citation type="submission" date="2017-01" db="EMBL/GenBank/DDBJ databases">
        <title>Genome sequencing of Rhodoferax fermentans JCM 7819.</title>
        <authorList>
            <person name="Kim Y.J."/>
            <person name="Farh M.E.-A."/>
            <person name="Yang D.-C."/>
        </authorList>
    </citation>
    <scope>NUCLEOTIDE SEQUENCE [LARGE SCALE GENOMIC DNA]</scope>
    <source>
        <strain evidence="2 3">JCM 7819</strain>
    </source>
</reference>
<dbReference type="InterPro" id="IPR053861">
    <property type="entry name" value="Phage_Mu_Gp45_N"/>
</dbReference>
<evidence type="ECO:0000313" key="2">
    <source>
        <dbReference type="EMBL" id="OOV05865.1"/>
    </source>
</evidence>
<dbReference type="RefSeq" id="WP_078363645.1">
    <property type="nucleotide sequence ID" value="NZ_MTJN01000002.1"/>
</dbReference>
<dbReference type="Proteomes" id="UP000190750">
    <property type="component" value="Unassembled WGS sequence"/>
</dbReference>
<accession>A0A1T1APB6</accession>
<protein>
    <recommendedName>
        <fullName evidence="1">Bacteriophage Mu Gp45 N-terminal domain-containing protein</fullName>
    </recommendedName>
</protein>
<keyword evidence="3" id="KW-1185">Reference proteome</keyword>
<organism evidence="2 3">
    <name type="scientific">Rhodoferax fermentans</name>
    <dbReference type="NCBI Taxonomy" id="28066"/>
    <lineage>
        <taxon>Bacteria</taxon>
        <taxon>Pseudomonadati</taxon>
        <taxon>Pseudomonadota</taxon>
        <taxon>Betaproteobacteria</taxon>
        <taxon>Burkholderiales</taxon>
        <taxon>Comamonadaceae</taxon>
        <taxon>Rhodoferax</taxon>
    </lineage>
</organism>
<name>A0A1T1APB6_RHOFE</name>
<dbReference type="STRING" id="28066.RF819_03290"/>
<feature type="domain" description="Bacteriophage Mu Gp45 N-terminal" evidence="1">
    <location>
        <begin position="16"/>
        <end position="61"/>
    </location>
</feature>
<dbReference type="OrthoDB" id="9802994at2"/>
<evidence type="ECO:0000313" key="3">
    <source>
        <dbReference type="Proteomes" id="UP000190750"/>
    </source>
</evidence>